<organism evidence="1 2">
    <name type="scientific">Paenibacillus psychroresistens</name>
    <dbReference type="NCBI Taxonomy" id="1778678"/>
    <lineage>
        <taxon>Bacteria</taxon>
        <taxon>Bacillati</taxon>
        <taxon>Bacillota</taxon>
        <taxon>Bacilli</taxon>
        <taxon>Bacillales</taxon>
        <taxon>Paenibacillaceae</taxon>
        <taxon>Paenibacillus</taxon>
    </lineage>
</organism>
<evidence type="ECO:0000313" key="1">
    <source>
        <dbReference type="EMBL" id="QGQ99103.1"/>
    </source>
</evidence>
<keyword evidence="2" id="KW-1185">Reference proteome</keyword>
<dbReference type="RefSeq" id="WP_155704211.1">
    <property type="nucleotide sequence ID" value="NZ_CP034235.1"/>
</dbReference>
<proteinExistence type="predicted"/>
<sequence length="63" mass="7239">MNDHLEQFAPSTQWIWASPGELGAWWMFRKAFSVAKVQKAELNMTANFYYIVYINGSIVARGP</sequence>
<accession>A0A6B8RUI0</accession>
<name>A0A6B8RUI0_9BACL</name>
<gene>
    <name evidence="1" type="ORF">EHS13_31605</name>
</gene>
<reference evidence="2" key="1">
    <citation type="submission" date="2018-11" db="EMBL/GenBank/DDBJ databases">
        <title>Complete genome sequence of Paenibacillus sp. ML311-T8.</title>
        <authorList>
            <person name="Nam Y.-D."/>
            <person name="Kang J."/>
            <person name="Chung W.-H."/>
            <person name="Park Y.S."/>
        </authorList>
    </citation>
    <scope>NUCLEOTIDE SEQUENCE [LARGE SCALE GENOMIC DNA]</scope>
    <source>
        <strain evidence="2">ML311-T8</strain>
    </source>
</reference>
<dbReference type="Gene3D" id="2.60.120.260">
    <property type="entry name" value="Galactose-binding domain-like"/>
    <property type="match status" value="1"/>
</dbReference>
<dbReference type="EMBL" id="CP034235">
    <property type="protein sequence ID" value="QGQ99103.1"/>
    <property type="molecule type" value="Genomic_DNA"/>
</dbReference>
<dbReference type="KEGG" id="ppsc:EHS13_31605"/>
<protein>
    <submittedName>
        <fullName evidence="1">Uncharacterized protein</fullName>
    </submittedName>
</protein>
<evidence type="ECO:0000313" key="2">
    <source>
        <dbReference type="Proteomes" id="UP000426246"/>
    </source>
</evidence>
<dbReference type="Proteomes" id="UP000426246">
    <property type="component" value="Chromosome"/>
</dbReference>
<dbReference type="AlphaFoldDB" id="A0A6B8RUI0"/>